<dbReference type="Proteomes" id="UP000243606">
    <property type="component" value="Unassembled WGS sequence"/>
</dbReference>
<organism evidence="1 2">
    <name type="scientific">Pseudomonas guineae</name>
    <dbReference type="NCBI Taxonomy" id="425504"/>
    <lineage>
        <taxon>Bacteria</taxon>
        <taxon>Pseudomonadati</taxon>
        <taxon>Pseudomonadota</taxon>
        <taxon>Gammaproteobacteria</taxon>
        <taxon>Pseudomonadales</taxon>
        <taxon>Pseudomonadaceae</taxon>
        <taxon>Pseudomonas</taxon>
    </lineage>
</organism>
<dbReference type="EMBL" id="FOQL01000001">
    <property type="protein sequence ID" value="SFH95698.1"/>
    <property type="molecule type" value="Genomic_DNA"/>
</dbReference>
<proteinExistence type="predicted"/>
<keyword evidence="2" id="KW-1185">Reference proteome</keyword>
<dbReference type="AlphaFoldDB" id="A0A1I3E9W7"/>
<evidence type="ECO:0000313" key="2">
    <source>
        <dbReference type="Proteomes" id="UP000243606"/>
    </source>
</evidence>
<reference evidence="2" key="1">
    <citation type="submission" date="2016-10" db="EMBL/GenBank/DDBJ databases">
        <authorList>
            <person name="Varghese N."/>
            <person name="Submissions S."/>
        </authorList>
    </citation>
    <scope>NUCLEOTIDE SEQUENCE [LARGE SCALE GENOMIC DNA]</scope>
    <source>
        <strain evidence="2">LMG 24016</strain>
    </source>
</reference>
<evidence type="ECO:0000313" key="1">
    <source>
        <dbReference type="EMBL" id="SFH95698.1"/>
    </source>
</evidence>
<gene>
    <name evidence="1" type="ORF">SAMN05216206_0878</name>
</gene>
<sequence>MVGYAALEWRGVPIISTSAANPPYKSRGKQITARYLRIAGL</sequence>
<accession>A0A1I3E9W7</accession>
<dbReference type="STRING" id="425504.SAMN05216206_0878"/>
<protein>
    <submittedName>
        <fullName evidence="1">Uncharacterized protein</fullName>
    </submittedName>
</protein>
<name>A0A1I3E9W7_9PSED</name>